<dbReference type="SFLD" id="SFLDG01017">
    <property type="entry name" value="Polyprenyl_Transferase_Like"/>
    <property type="match status" value="1"/>
</dbReference>
<proteinExistence type="inferred from homology"/>
<name>A0A0F9MAR4_9ZZZZ</name>
<dbReference type="InterPro" id="IPR008949">
    <property type="entry name" value="Isoprenoid_synthase_dom_sf"/>
</dbReference>
<dbReference type="NCBIfam" id="NF007877">
    <property type="entry name" value="PRK10581.1"/>
    <property type="match status" value="1"/>
</dbReference>
<dbReference type="Gene3D" id="1.10.600.10">
    <property type="entry name" value="Farnesyl Diphosphate Synthase"/>
    <property type="match status" value="1"/>
</dbReference>
<sequence>MILSVELEDWMQAHQSHIEFVLEKRLKQPDNIGSARLFEAMRYSTLGGGKRLRALLVYATGEAVQASKTGLDSAAAAVEMIHAYSLVHDDMPVMDDDDLRRGRPTCHIAYDESTALLVGDALQSLAFESLCTAPLTATQQSLMVRTLAKASGAAGMAGGQAIDLESVGKHLDINALQAMHKLKTGALIRASVALGALAGENVSQESLAHLDRYADCIGLAFQVQDDVLDVIADTETLGKTQGADIALNKPTYPALLGLEKAQQKAVALIEKALEHLAECPFNTDILSALAQFVVKRSH</sequence>
<comment type="cofactor">
    <cofactor evidence="1">
        <name>Mg(2+)</name>
        <dbReference type="ChEBI" id="CHEBI:18420"/>
    </cofactor>
</comment>
<evidence type="ECO:0000313" key="7">
    <source>
        <dbReference type="EMBL" id="KKN04500.1"/>
    </source>
</evidence>
<evidence type="ECO:0008006" key="8">
    <source>
        <dbReference type="Google" id="ProtNLM"/>
    </source>
</evidence>
<evidence type="ECO:0000256" key="2">
    <source>
        <dbReference type="ARBA" id="ARBA00006706"/>
    </source>
</evidence>
<keyword evidence="5" id="KW-0460">Magnesium</keyword>
<dbReference type="PROSITE" id="PS00723">
    <property type="entry name" value="POLYPRENYL_SYNTHASE_1"/>
    <property type="match status" value="1"/>
</dbReference>
<dbReference type="GO" id="GO:0008299">
    <property type="term" value="P:isoprenoid biosynthetic process"/>
    <property type="evidence" value="ECO:0007669"/>
    <property type="project" value="UniProtKB-KW"/>
</dbReference>
<comment type="caution">
    <text evidence="7">The sequence shown here is derived from an EMBL/GenBank/DDBJ whole genome shotgun (WGS) entry which is preliminary data.</text>
</comment>
<dbReference type="SUPFAM" id="SSF48576">
    <property type="entry name" value="Terpenoid synthases"/>
    <property type="match status" value="1"/>
</dbReference>
<protein>
    <recommendedName>
        <fullName evidence="8">Geranyltranstransferase</fullName>
    </recommendedName>
</protein>
<dbReference type="NCBIfam" id="NF045485">
    <property type="entry name" value="FPPsyn"/>
    <property type="match status" value="1"/>
</dbReference>
<keyword evidence="4" id="KW-0479">Metal-binding</keyword>
<dbReference type="FunFam" id="1.10.600.10:FF:000001">
    <property type="entry name" value="Geranylgeranyl diphosphate synthase"/>
    <property type="match status" value="1"/>
</dbReference>
<dbReference type="GO" id="GO:0046872">
    <property type="term" value="F:metal ion binding"/>
    <property type="evidence" value="ECO:0007669"/>
    <property type="project" value="UniProtKB-KW"/>
</dbReference>
<dbReference type="EMBL" id="LAZR01004912">
    <property type="protein sequence ID" value="KKN04500.1"/>
    <property type="molecule type" value="Genomic_DNA"/>
</dbReference>
<dbReference type="SFLD" id="SFLDS00005">
    <property type="entry name" value="Isoprenoid_Synthase_Type_I"/>
    <property type="match status" value="1"/>
</dbReference>
<dbReference type="InterPro" id="IPR033749">
    <property type="entry name" value="Polyprenyl_synt_CS"/>
</dbReference>
<dbReference type="InterPro" id="IPR053378">
    <property type="entry name" value="Prenyl_diphosphate_synthase"/>
</dbReference>
<dbReference type="PANTHER" id="PTHR43281">
    <property type="entry name" value="FARNESYL DIPHOSPHATE SYNTHASE"/>
    <property type="match status" value="1"/>
</dbReference>
<keyword evidence="3" id="KW-0808">Transferase</keyword>
<evidence type="ECO:0000256" key="5">
    <source>
        <dbReference type="ARBA" id="ARBA00022842"/>
    </source>
</evidence>
<dbReference type="GO" id="GO:0005737">
    <property type="term" value="C:cytoplasm"/>
    <property type="evidence" value="ECO:0007669"/>
    <property type="project" value="UniProtKB-ARBA"/>
</dbReference>
<dbReference type="AlphaFoldDB" id="A0A0F9MAR4"/>
<comment type="similarity">
    <text evidence="2">Belongs to the FPP/GGPP synthase family.</text>
</comment>
<dbReference type="GO" id="GO:0004659">
    <property type="term" value="F:prenyltransferase activity"/>
    <property type="evidence" value="ECO:0007669"/>
    <property type="project" value="InterPro"/>
</dbReference>
<evidence type="ECO:0000256" key="6">
    <source>
        <dbReference type="ARBA" id="ARBA00023229"/>
    </source>
</evidence>
<evidence type="ECO:0000256" key="3">
    <source>
        <dbReference type="ARBA" id="ARBA00022679"/>
    </source>
</evidence>
<dbReference type="InterPro" id="IPR000092">
    <property type="entry name" value="Polyprenyl_synt"/>
</dbReference>
<organism evidence="7">
    <name type="scientific">marine sediment metagenome</name>
    <dbReference type="NCBI Taxonomy" id="412755"/>
    <lineage>
        <taxon>unclassified sequences</taxon>
        <taxon>metagenomes</taxon>
        <taxon>ecological metagenomes</taxon>
    </lineage>
</organism>
<dbReference type="CDD" id="cd00685">
    <property type="entry name" value="Trans_IPPS_HT"/>
    <property type="match status" value="1"/>
</dbReference>
<accession>A0A0F9MAR4</accession>
<evidence type="ECO:0000256" key="1">
    <source>
        <dbReference type="ARBA" id="ARBA00001946"/>
    </source>
</evidence>
<reference evidence="7" key="1">
    <citation type="journal article" date="2015" name="Nature">
        <title>Complex archaea that bridge the gap between prokaryotes and eukaryotes.</title>
        <authorList>
            <person name="Spang A."/>
            <person name="Saw J.H."/>
            <person name="Jorgensen S.L."/>
            <person name="Zaremba-Niedzwiedzka K."/>
            <person name="Martijn J."/>
            <person name="Lind A.E."/>
            <person name="van Eijk R."/>
            <person name="Schleper C."/>
            <person name="Guy L."/>
            <person name="Ettema T.J."/>
        </authorList>
    </citation>
    <scope>NUCLEOTIDE SEQUENCE</scope>
</reference>
<dbReference type="PROSITE" id="PS00444">
    <property type="entry name" value="POLYPRENYL_SYNTHASE_2"/>
    <property type="match status" value="1"/>
</dbReference>
<dbReference type="Pfam" id="PF00348">
    <property type="entry name" value="polyprenyl_synt"/>
    <property type="match status" value="1"/>
</dbReference>
<evidence type="ECO:0000256" key="4">
    <source>
        <dbReference type="ARBA" id="ARBA00022723"/>
    </source>
</evidence>
<dbReference type="PANTHER" id="PTHR43281:SF1">
    <property type="entry name" value="FARNESYL DIPHOSPHATE SYNTHASE"/>
    <property type="match status" value="1"/>
</dbReference>
<gene>
    <name evidence="7" type="ORF">LCGC14_1096820</name>
</gene>
<keyword evidence="6" id="KW-0414">Isoprene biosynthesis</keyword>